<feature type="transmembrane region" description="Helical" evidence="3">
    <location>
        <begin position="43"/>
        <end position="63"/>
    </location>
</feature>
<keyword evidence="3" id="KW-0812">Transmembrane</keyword>
<dbReference type="GO" id="GO:0043386">
    <property type="term" value="P:mycotoxin biosynthetic process"/>
    <property type="evidence" value="ECO:0007669"/>
    <property type="project" value="InterPro"/>
</dbReference>
<feature type="region of interest" description="Disordered" evidence="2">
    <location>
        <begin position="275"/>
        <end position="295"/>
    </location>
</feature>
<reference evidence="4" key="1">
    <citation type="journal article" date="2020" name="Stud. Mycol.">
        <title>101 Dothideomycetes genomes: a test case for predicting lifestyles and emergence of pathogens.</title>
        <authorList>
            <person name="Haridas S."/>
            <person name="Albert R."/>
            <person name="Binder M."/>
            <person name="Bloem J."/>
            <person name="Labutti K."/>
            <person name="Salamov A."/>
            <person name="Andreopoulos B."/>
            <person name="Baker S."/>
            <person name="Barry K."/>
            <person name="Bills G."/>
            <person name="Bluhm B."/>
            <person name="Cannon C."/>
            <person name="Castanera R."/>
            <person name="Culley D."/>
            <person name="Daum C."/>
            <person name="Ezra D."/>
            <person name="Gonzalez J."/>
            <person name="Henrissat B."/>
            <person name="Kuo A."/>
            <person name="Liang C."/>
            <person name="Lipzen A."/>
            <person name="Lutzoni F."/>
            <person name="Magnuson J."/>
            <person name="Mondo S."/>
            <person name="Nolan M."/>
            <person name="Ohm R."/>
            <person name="Pangilinan J."/>
            <person name="Park H.-J."/>
            <person name="Ramirez L."/>
            <person name="Alfaro M."/>
            <person name="Sun H."/>
            <person name="Tritt A."/>
            <person name="Yoshinaga Y."/>
            <person name="Zwiers L.-H."/>
            <person name="Turgeon B."/>
            <person name="Goodwin S."/>
            <person name="Spatafora J."/>
            <person name="Crous P."/>
            <person name="Grigoriev I."/>
        </authorList>
    </citation>
    <scope>NUCLEOTIDE SEQUENCE</scope>
    <source>
        <strain evidence="4">CBS 122368</strain>
    </source>
</reference>
<dbReference type="Pfam" id="PF11807">
    <property type="entry name" value="UstYa"/>
    <property type="match status" value="1"/>
</dbReference>
<dbReference type="PANTHER" id="PTHR33365:SF6">
    <property type="entry name" value="OXIDASE USTYA"/>
    <property type="match status" value="1"/>
</dbReference>
<sequence>MAYPEAKYRLLDDTTIENGSCHEDRTEVNSQIPISAPSSLSKLICLVLIPSIALNVFVFWTSYMARSERSLCISEYTGLGLTVEDAYWQHTEYLSENGSTSDQLWEAIDTSPNTIALDKDYVKKHGLGPSIPFPWDQSKGLYLIKAFHHMHCLKNIRRAYLDALGAHPSEAQLIPREHVLHCLDTIRQDIKCRPDDTPMPSIQQLHKWGDGQVRKCKDWDALVEWTRDPRRHACFKMLSDYRRVPHSLEQFAFCLEGSPYTHIMEAYFSEHGHKDPFAEDSEKGKQPLVSGSETY</sequence>
<organism evidence="4 5">
    <name type="scientific">Trematosphaeria pertusa</name>
    <dbReference type="NCBI Taxonomy" id="390896"/>
    <lineage>
        <taxon>Eukaryota</taxon>
        <taxon>Fungi</taxon>
        <taxon>Dikarya</taxon>
        <taxon>Ascomycota</taxon>
        <taxon>Pezizomycotina</taxon>
        <taxon>Dothideomycetes</taxon>
        <taxon>Pleosporomycetidae</taxon>
        <taxon>Pleosporales</taxon>
        <taxon>Massarineae</taxon>
        <taxon>Trematosphaeriaceae</taxon>
        <taxon>Trematosphaeria</taxon>
    </lineage>
</organism>
<proteinExistence type="inferred from homology"/>
<dbReference type="InterPro" id="IPR021765">
    <property type="entry name" value="UstYa-like"/>
</dbReference>
<keyword evidence="3" id="KW-1133">Transmembrane helix</keyword>
<evidence type="ECO:0000313" key="4">
    <source>
        <dbReference type="EMBL" id="KAF2243381.1"/>
    </source>
</evidence>
<keyword evidence="5" id="KW-1185">Reference proteome</keyword>
<dbReference type="AlphaFoldDB" id="A0A6A6HZ87"/>
<dbReference type="OrthoDB" id="3687641at2759"/>
<feature type="compositionally biased region" description="Basic and acidic residues" evidence="2">
    <location>
        <begin position="275"/>
        <end position="285"/>
    </location>
</feature>
<gene>
    <name evidence="4" type="ORF">BU26DRAFT_465985</name>
</gene>
<evidence type="ECO:0000256" key="1">
    <source>
        <dbReference type="ARBA" id="ARBA00035112"/>
    </source>
</evidence>
<dbReference type="PANTHER" id="PTHR33365">
    <property type="entry name" value="YALI0B05434P"/>
    <property type="match status" value="1"/>
</dbReference>
<dbReference type="EMBL" id="ML987205">
    <property type="protein sequence ID" value="KAF2243381.1"/>
    <property type="molecule type" value="Genomic_DNA"/>
</dbReference>
<keyword evidence="3" id="KW-0472">Membrane</keyword>
<protein>
    <submittedName>
        <fullName evidence="4">Uncharacterized protein</fullName>
    </submittedName>
</protein>
<dbReference type="RefSeq" id="XP_033678385.1">
    <property type="nucleotide sequence ID" value="XM_033825210.1"/>
</dbReference>
<comment type="similarity">
    <text evidence="1">Belongs to the ustYa family.</text>
</comment>
<accession>A0A6A6HZ87</accession>
<evidence type="ECO:0000313" key="5">
    <source>
        <dbReference type="Proteomes" id="UP000800094"/>
    </source>
</evidence>
<name>A0A6A6HZ87_9PLEO</name>
<dbReference type="Proteomes" id="UP000800094">
    <property type="component" value="Unassembled WGS sequence"/>
</dbReference>
<dbReference type="GeneID" id="54578540"/>
<evidence type="ECO:0000256" key="3">
    <source>
        <dbReference type="SAM" id="Phobius"/>
    </source>
</evidence>
<evidence type="ECO:0000256" key="2">
    <source>
        <dbReference type="SAM" id="MobiDB-lite"/>
    </source>
</evidence>